<keyword evidence="2" id="KW-1185">Reference proteome</keyword>
<sequence length="154" mass="17869">MDRMGRNEKYKYGVYVDHIYSLYNGITVLNENISLGTNIYHKIMKIKNGKSSYWREWVIDACISSSTRPFVSGTNFAINKTAEPQMPMYMKNVPKLYRPNILLSVSKKKRTGHKQCLGKLPSELHSIIKLKLYVIIQEHDQFTKDTRLPAEPLT</sequence>
<organism evidence="1 2">
    <name type="scientific">Quercus suber</name>
    <name type="common">Cork oak</name>
    <dbReference type="NCBI Taxonomy" id="58331"/>
    <lineage>
        <taxon>Eukaryota</taxon>
        <taxon>Viridiplantae</taxon>
        <taxon>Streptophyta</taxon>
        <taxon>Embryophyta</taxon>
        <taxon>Tracheophyta</taxon>
        <taxon>Spermatophyta</taxon>
        <taxon>Magnoliopsida</taxon>
        <taxon>eudicotyledons</taxon>
        <taxon>Gunneridae</taxon>
        <taxon>Pentapetalae</taxon>
        <taxon>rosids</taxon>
        <taxon>fabids</taxon>
        <taxon>Fagales</taxon>
        <taxon>Fagaceae</taxon>
        <taxon>Quercus</taxon>
    </lineage>
</organism>
<proteinExistence type="predicted"/>
<protein>
    <submittedName>
        <fullName evidence="1">Uncharacterized protein</fullName>
    </submittedName>
</protein>
<gene>
    <name evidence="1" type="ORF">CFP56_027276</name>
</gene>
<dbReference type="AlphaFoldDB" id="A0AAW0JWY1"/>
<evidence type="ECO:0000313" key="2">
    <source>
        <dbReference type="Proteomes" id="UP000237347"/>
    </source>
</evidence>
<evidence type="ECO:0000313" key="1">
    <source>
        <dbReference type="EMBL" id="KAK7831483.1"/>
    </source>
</evidence>
<dbReference type="EMBL" id="PKMF04000443">
    <property type="protein sequence ID" value="KAK7831483.1"/>
    <property type="molecule type" value="Genomic_DNA"/>
</dbReference>
<reference evidence="1 2" key="1">
    <citation type="journal article" date="2018" name="Sci. Data">
        <title>The draft genome sequence of cork oak.</title>
        <authorList>
            <person name="Ramos A.M."/>
            <person name="Usie A."/>
            <person name="Barbosa P."/>
            <person name="Barros P.M."/>
            <person name="Capote T."/>
            <person name="Chaves I."/>
            <person name="Simoes F."/>
            <person name="Abreu I."/>
            <person name="Carrasquinho I."/>
            <person name="Faro C."/>
            <person name="Guimaraes J.B."/>
            <person name="Mendonca D."/>
            <person name="Nobrega F."/>
            <person name="Rodrigues L."/>
            <person name="Saibo N.J.M."/>
            <person name="Varela M.C."/>
            <person name="Egas C."/>
            <person name="Matos J."/>
            <person name="Miguel C.M."/>
            <person name="Oliveira M.M."/>
            <person name="Ricardo C.P."/>
            <person name="Goncalves S."/>
        </authorList>
    </citation>
    <scope>NUCLEOTIDE SEQUENCE [LARGE SCALE GENOMIC DNA]</scope>
    <source>
        <strain evidence="2">cv. HL8</strain>
    </source>
</reference>
<accession>A0AAW0JWY1</accession>
<name>A0AAW0JWY1_QUESU</name>
<dbReference type="Proteomes" id="UP000237347">
    <property type="component" value="Unassembled WGS sequence"/>
</dbReference>
<comment type="caution">
    <text evidence="1">The sequence shown here is derived from an EMBL/GenBank/DDBJ whole genome shotgun (WGS) entry which is preliminary data.</text>
</comment>